<reference evidence="1 2" key="1">
    <citation type="journal article" date="2018" name="Cell">
        <title>The Chara Genome: Secondary Complexity and Implications for Plant Terrestrialization.</title>
        <authorList>
            <person name="Nishiyama T."/>
            <person name="Sakayama H."/>
            <person name="Vries J.D."/>
            <person name="Buschmann H."/>
            <person name="Saint-Marcoux D."/>
            <person name="Ullrich K.K."/>
            <person name="Haas F.B."/>
            <person name="Vanderstraeten L."/>
            <person name="Becker D."/>
            <person name="Lang D."/>
            <person name="Vosolsobe S."/>
            <person name="Rombauts S."/>
            <person name="Wilhelmsson P.K.I."/>
            <person name="Janitza P."/>
            <person name="Kern R."/>
            <person name="Heyl A."/>
            <person name="Rumpler F."/>
            <person name="Villalobos L.I.A.C."/>
            <person name="Clay J.M."/>
            <person name="Skokan R."/>
            <person name="Toyoda A."/>
            <person name="Suzuki Y."/>
            <person name="Kagoshima H."/>
            <person name="Schijlen E."/>
            <person name="Tajeshwar N."/>
            <person name="Catarino B."/>
            <person name="Hetherington A.J."/>
            <person name="Saltykova A."/>
            <person name="Bonnot C."/>
            <person name="Breuninger H."/>
            <person name="Symeonidi A."/>
            <person name="Radhakrishnan G.V."/>
            <person name="Van Nieuwerburgh F."/>
            <person name="Deforce D."/>
            <person name="Chang C."/>
            <person name="Karol K.G."/>
            <person name="Hedrich R."/>
            <person name="Ulvskov P."/>
            <person name="Glockner G."/>
            <person name="Delwiche C.F."/>
            <person name="Petrasek J."/>
            <person name="Van de Peer Y."/>
            <person name="Friml J."/>
            <person name="Beilby M."/>
            <person name="Dolan L."/>
            <person name="Kohara Y."/>
            <person name="Sugano S."/>
            <person name="Fujiyama A."/>
            <person name="Delaux P.-M."/>
            <person name="Quint M."/>
            <person name="TheiBen G."/>
            <person name="Hagemann M."/>
            <person name="Harholt J."/>
            <person name="Dunand C."/>
            <person name="Zachgo S."/>
            <person name="Langdale J."/>
            <person name="Maumus F."/>
            <person name="Straeten D.V.D."/>
            <person name="Gould S.B."/>
            <person name="Rensing S.A."/>
        </authorList>
    </citation>
    <scope>NUCLEOTIDE SEQUENCE [LARGE SCALE GENOMIC DNA]</scope>
    <source>
        <strain evidence="1 2">S276</strain>
    </source>
</reference>
<dbReference type="AlphaFoldDB" id="A0A388L9D5"/>
<protein>
    <submittedName>
        <fullName evidence="1">Uncharacterized protein</fullName>
    </submittedName>
</protein>
<dbReference type="Gramene" id="GBG78898">
    <property type="protein sequence ID" value="GBG78898"/>
    <property type="gene ID" value="CBR_g28612"/>
</dbReference>
<dbReference type="Proteomes" id="UP000265515">
    <property type="component" value="Unassembled WGS sequence"/>
</dbReference>
<name>A0A388L9D5_CHABU</name>
<accession>A0A388L9D5</accession>
<proteinExistence type="predicted"/>
<keyword evidence="2" id="KW-1185">Reference proteome</keyword>
<evidence type="ECO:0000313" key="2">
    <source>
        <dbReference type="Proteomes" id="UP000265515"/>
    </source>
</evidence>
<gene>
    <name evidence="1" type="ORF">CBR_g28612</name>
</gene>
<organism evidence="1 2">
    <name type="scientific">Chara braunii</name>
    <name type="common">Braun's stonewort</name>
    <dbReference type="NCBI Taxonomy" id="69332"/>
    <lineage>
        <taxon>Eukaryota</taxon>
        <taxon>Viridiplantae</taxon>
        <taxon>Streptophyta</taxon>
        <taxon>Charophyceae</taxon>
        <taxon>Charales</taxon>
        <taxon>Characeae</taxon>
        <taxon>Chara</taxon>
    </lineage>
</organism>
<sequence>MLSPLKAQVTFIEAYDEGKTKFTIAVGAPRHNAVYSFLSHVGTSPLRLELQGTKRSHSPRSQSREYRNMSYISPLKLGRKEKLLRNALADLSRSEQCLSAYSHEDFRNIPESPRVSMPADRFNNCGRENSHLSLLNWNTELLDNSN</sequence>
<comment type="caution">
    <text evidence="1">The sequence shown here is derived from an EMBL/GenBank/DDBJ whole genome shotgun (WGS) entry which is preliminary data.</text>
</comment>
<dbReference type="EMBL" id="BFEA01000306">
    <property type="protein sequence ID" value="GBG78898.1"/>
    <property type="molecule type" value="Genomic_DNA"/>
</dbReference>
<evidence type="ECO:0000313" key="1">
    <source>
        <dbReference type="EMBL" id="GBG78898.1"/>
    </source>
</evidence>